<feature type="non-terminal residue" evidence="2">
    <location>
        <position position="194"/>
    </location>
</feature>
<dbReference type="InterPro" id="IPR022024">
    <property type="entry name" value="DUF3602"/>
</dbReference>
<feature type="compositionally biased region" description="Polar residues" evidence="1">
    <location>
        <begin position="55"/>
        <end position="67"/>
    </location>
</feature>
<reference evidence="2 3" key="1">
    <citation type="journal article" date="2015" name="Fungal Genet. Biol.">
        <title>Evolution of novel wood decay mechanisms in Agaricales revealed by the genome sequences of Fistulina hepatica and Cylindrobasidium torrendii.</title>
        <authorList>
            <person name="Floudas D."/>
            <person name="Held B.W."/>
            <person name="Riley R."/>
            <person name="Nagy L.G."/>
            <person name="Koehler G."/>
            <person name="Ransdell A.S."/>
            <person name="Younus H."/>
            <person name="Chow J."/>
            <person name="Chiniquy J."/>
            <person name="Lipzen A."/>
            <person name="Tritt A."/>
            <person name="Sun H."/>
            <person name="Haridas S."/>
            <person name="LaButti K."/>
            <person name="Ohm R.A."/>
            <person name="Kues U."/>
            <person name="Blanchette R.A."/>
            <person name="Grigoriev I.V."/>
            <person name="Minto R.E."/>
            <person name="Hibbett D.S."/>
        </authorList>
    </citation>
    <scope>NUCLEOTIDE SEQUENCE [LARGE SCALE GENOMIC DNA]</scope>
    <source>
        <strain evidence="2 3">ATCC 64428</strain>
    </source>
</reference>
<dbReference type="Proteomes" id="UP000054144">
    <property type="component" value="Unassembled WGS sequence"/>
</dbReference>
<feature type="compositionally biased region" description="Acidic residues" evidence="1">
    <location>
        <begin position="128"/>
        <end position="140"/>
    </location>
</feature>
<proteinExistence type="predicted"/>
<dbReference type="AlphaFoldDB" id="A0A0D6ZZ94"/>
<name>A0A0D6ZZ94_9AGAR</name>
<feature type="region of interest" description="Disordered" evidence="1">
    <location>
        <begin position="1"/>
        <end position="194"/>
    </location>
</feature>
<accession>A0A0D6ZZ94</accession>
<dbReference type="InterPro" id="IPR053203">
    <property type="entry name" value="Cisplatin_resist-associated"/>
</dbReference>
<dbReference type="PANTHER" id="PTHR34693:SF1">
    <property type="entry name" value="PROTEIN PAR32"/>
    <property type="match status" value="1"/>
</dbReference>
<dbReference type="OrthoDB" id="2537432at2759"/>
<feature type="compositionally biased region" description="Basic and acidic residues" evidence="1">
    <location>
        <begin position="174"/>
        <end position="187"/>
    </location>
</feature>
<dbReference type="EMBL" id="KN882117">
    <property type="protein sequence ID" value="KIY43157.1"/>
    <property type="molecule type" value="Genomic_DNA"/>
</dbReference>
<evidence type="ECO:0000313" key="3">
    <source>
        <dbReference type="Proteomes" id="UP000054144"/>
    </source>
</evidence>
<dbReference type="Pfam" id="PF12223">
    <property type="entry name" value="DUF3602"/>
    <property type="match status" value="1"/>
</dbReference>
<evidence type="ECO:0000313" key="2">
    <source>
        <dbReference type="EMBL" id="KIY43157.1"/>
    </source>
</evidence>
<feature type="non-terminal residue" evidence="2">
    <location>
        <position position="1"/>
    </location>
</feature>
<sequence length="194" mass="20695">SSGRGGLGNIRASSKEPVHITDGPDDFSSTRGRERIPQAAQEVFSTGRGGAGNIRSPSRELNTTTSRGPDAAELNVIREHNELEKHEIHSTGRGGLGNISRSRSRDPAGPPTPSHGPLHSSGRVGNILEDDENESTLADEDERRRVSLANTSETHATDRGGTVNNVRSPPPAIEHSEHKHDQYESHGRGGAGNI</sequence>
<dbReference type="PANTHER" id="PTHR34693">
    <property type="entry name" value="PROTEIN PAR32"/>
    <property type="match status" value="1"/>
</dbReference>
<keyword evidence="3" id="KW-1185">Reference proteome</keyword>
<organism evidence="2 3">
    <name type="scientific">Fistulina hepatica ATCC 64428</name>
    <dbReference type="NCBI Taxonomy" id="1128425"/>
    <lineage>
        <taxon>Eukaryota</taxon>
        <taxon>Fungi</taxon>
        <taxon>Dikarya</taxon>
        <taxon>Basidiomycota</taxon>
        <taxon>Agaricomycotina</taxon>
        <taxon>Agaricomycetes</taxon>
        <taxon>Agaricomycetidae</taxon>
        <taxon>Agaricales</taxon>
        <taxon>Fistulinaceae</taxon>
        <taxon>Fistulina</taxon>
    </lineage>
</organism>
<protein>
    <submittedName>
        <fullName evidence="2">Uncharacterized protein</fullName>
    </submittedName>
</protein>
<evidence type="ECO:0000256" key="1">
    <source>
        <dbReference type="SAM" id="MobiDB-lite"/>
    </source>
</evidence>
<gene>
    <name evidence="2" type="ORF">FISHEDRAFT_31579</name>
</gene>
<feature type="compositionally biased region" description="Basic and acidic residues" evidence="1">
    <location>
        <begin position="76"/>
        <end position="90"/>
    </location>
</feature>